<name>A0AAT9GVA8_9CREN</name>
<accession>A0AAT9GVA8</accession>
<gene>
    <name evidence="1" type="ORF">SJAV_26310</name>
</gene>
<dbReference type="InterPro" id="IPR017574">
    <property type="entry name" value="CRISPR-assoc_prot_Cas7/Csc2"/>
</dbReference>
<dbReference type="EMBL" id="AP031322">
    <property type="protein sequence ID" value="BFH74687.1"/>
    <property type="molecule type" value="Genomic_DNA"/>
</dbReference>
<dbReference type="NCBIfam" id="TIGR03157">
    <property type="entry name" value="cas_Csc2"/>
    <property type="match status" value="1"/>
</dbReference>
<organism evidence="1">
    <name type="scientific">Sulfurisphaera javensis</name>
    <dbReference type="NCBI Taxonomy" id="2049879"/>
    <lineage>
        <taxon>Archaea</taxon>
        <taxon>Thermoproteota</taxon>
        <taxon>Thermoprotei</taxon>
        <taxon>Sulfolobales</taxon>
        <taxon>Sulfolobaceae</taxon>
        <taxon>Sulfurisphaera</taxon>
    </lineage>
</organism>
<protein>
    <recommendedName>
        <fullName evidence="2">Type I-D CRISPR-associated protein Cas7/Csc2</fullName>
    </recommendedName>
</protein>
<dbReference type="RefSeq" id="WP_369610173.1">
    <property type="nucleotide sequence ID" value="NZ_AP031322.1"/>
</dbReference>
<dbReference type="AlphaFoldDB" id="A0AAT9GVA8"/>
<dbReference type="GeneID" id="92355586"/>
<dbReference type="Pfam" id="PF18320">
    <property type="entry name" value="Csc2"/>
    <property type="match status" value="1"/>
</dbReference>
<proteinExistence type="predicted"/>
<evidence type="ECO:0000313" key="1">
    <source>
        <dbReference type="EMBL" id="BFH74687.1"/>
    </source>
</evidence>
<reference evidence="1" key="1">
    <citation type="submission" date="2024-03" db="EMBL/GenBank/DDBJ databases">
        <title>Complete genome sequence of Sulfurisphaera javensis strain KD-1.</title>
        <authorList>
            <person name="Sakai H."/>
            <person name="Nur N."/>
            <person name="Suwanto A."/>
            <person name="Kurosawa N."/>
        </authorList>
    </citation>
    <scope>NUCLEOTIDE SEQUENCE</scope>
    <source>
        <strain evidence="1">KD-1</strain>
    </source>
</reference>
<sequence>MSEYIKQIFGIEYEKVKEFFSDLSKVDKTNVVPRGRVINVYLVVRAENELLIRHEGGEDVTLATIGKEKYPIILYDKLQSAWRRKELELLRHDYDHHKAEINKVRGKDDEWSCTLRPTAAVKKEEERMGGQCGECPDCMTFGYAVREGGKYNVKSRIEGDLLIATLPESRSVVVRTFNAVDDITKTTLIEGEEGGRTGALFRLSLVKEGTIFVGKVVMKDVGVNDFLLKLASLIAVTKIGGKVTHLGNIKIHIPAIMFTTFEISSSYDMFTKVKGKENVDEVISEINSYLDKIKKGVLVTNSNFADKIRDALFDQNGEVKHNVVENAWKEGLNFKKSIEEFIH</sequence>
<evidence type="ECO:0008006" key="2">
    <source>
        <dbReference type="Google" id="ProtNLM"/>
    </source>
</evidence>
<dbReference type="KEGG" id="sjv:SJAV_26310"/>